<feature type="compositionally biased region" description="Basic and acidic residues" evidence="3">
    <location>
        <begin position="204"/>
        <end position="245"/>
    </location>
</feature>
<dbReference type="STRING" id="177199.A0A420XXB4"/>
<dbReference type="AlphaFoldDB" id="A0A420XXB4"/>
<name>A0A420XXB4_9PEZI</name>
<evidence type="ECO:0000256" key="2">
    <source>
        <dbReference type="PROSITE-ProRule" id="PRU00176"/>
    </source>
</evidence>
<dbReference type="EMBL" id="QVQW01000116">
    <property type="protein sequence ID" value="RKU40179.1"/>
    <property type="molecule type" value="Genomic_DNA"/>
</dbReference>
<feature type="domain" description="RRM" evidence="4">
    <location>
        <begin position="61"/>
        <end position="138"/>
    </location>
</feature>
<dbReference type="SUPFAM" id="SSF54928">
    <property type="entry name" value="RNA-binding domain, RBD"/>
    <property type="match status" value="1"/>
</dbReference>
<dbReference type="Proteomes" id="UP000275385">
    <property type="component" value="Unassembled WGS sequence"/>
</dbReference>
<comment type="caution">
    <text evidence="5">The sequence shown here is derived from an EMBL/GenBank/DDBJ whole genome shotgun (WGS) entry which is preliminary data.</text>
</comment>
<gene>
    <name evidence="5" type="ORF">DL546_001231</name>
</gene>
<dbReference type="InterPro" id="IPR025715">
    <property type="entry name" value="FoP_C"/>
</dbReference>
<dbReference type="InterPro" id="IPR051229">
    <property type="entry name" value="ALYREF_mRNA_export"/>
</dbReference>
<dbReference type="InterPro" id="IPR035979">
    <property type="entry name" value="RBD_domain_sf"/>
</dbReference>
<dbReference type="InterPro" id="IPR000504">
    <property type="entry name" value="RRM_dom"/>
</dbReference>
<proteinExistence type="predicted"/>
<sequence length="294" mass="32275">MDQSLDEILAERQQSFRDRDDTPRNLDTEWVHDRYDDNGGGRLDFPRGRGVADRNSDSRGTKIRVDNIHYDLTEEELHGLFRSIGPVSRLELRYDRAGRSEGVAFVTYESHRDALDAIREFDGANAAGQPIHLKIVPSGPETRSRNPFDTAIAPGRPLAERITVPGERARSFSPGRRDTGDDGPSRRRDDRYRPAGSRSPMPRRPREAGRRPGARHEGGGRGGERGGARGGERSGRDGRPKKTQEELDAEMDNYFNSVGERAAGGAPATANGGATNDGATNGEASVVDDVDMIE</sequence>
<dbReference type="OrthoDB" id="5382468at2759"/>
<feature type="compositionally biased region" description="Basic and acidic residues" evidence="3">
    <location>
        <begin position="167"/>
        <end position="193"/>
    </location>
</feature>
<evidence type="ECO:0000256" key="1">
    <source>
        <dbReference type="ARBA" id="ARBA00022884"/>
    </source>
</evidence>
<keyword evidence="1 2" id="KW-0694">RNA-binding</keyword>
<feature type="compositionally biased region" description="Basic and acidic residues" evidence="3">
    <location>
        <begin position="14"/>
        <end position="58"/>
    </location>
</feature>
<evidence type="ECO:0000259" key="4">
    <source>
        <dbReference type="PROSITE" id="PS50102"/>
    </source>
</evidence>
<dbReference type="Pfam" id="PF13865">
    <property type="entry name" value="FoP_duplication"/>
    <property type="match status" value="1"/>
</dbReference>
<dbReference type="GO" id="GO:0003729">
    <property type="term" value="F:mRNA binding"/>
    <property type="evidence" value="ECO:0007669"/>
    <property type="project" value="TreeGrafter"/>
</dbReference>
<dbReference type="Gene3D" id="3.30.70.330">
    <property type="match status" value="1"/>
</dbReference>
<evidence type="ECO:0000313" key="6">
    <source>
        <dbReference type="Proteomes" id="UP000275385"/>
    </source>
</evidence>
<keyword evidence="6" id="KW-1185">Reference proteome</keyword>
<feature type="region of interest" description="Disordered" evidence="3">
    <location>
        <begin position="136"/>
        <end position="294"/>
    </location>
</feature>
<reference evidence="5 6" key="1">
    <citation type="submission" date="2018-08" db="EMBL/GenBank/DDBJ databases">
        <title>Draft genome of the lignicolous fungus Coniochaeta pulveracea.</title>
        <authorList>
            <person name="Borstlap C.J."/>
            <person name="De Witt R.N."/>
            <person name="Botha A."/>
            <person name="Volschenk H."/>
        </authorList>
    </citation>
    <scope>NUCLEOTIDE SEQUENCE [LARGE SCALE GENOMIC DNA]</scope>
    <source>
        <strain evidence="5 6">CAB683</strain>
    </source>
</reference>
<dbReference type="GO" id="GO:0005634">
    <property type="term" value="C:nucleus"/>
    <property type="evidence" value="ECO:0007669"/>
    <property type="project" value="TreeGrafter"/>
</dbReference>
<dbReference type="SMART" id="SM01218">
    <property type="entry name" value="FoP_duplication"/>
    <property type="match status" value="1"/>
</dbReference>
<protein>
    <recommendedName>
        <fullName evidence="4">RRM domain-containing protein</fullName>
    </recommendedName>
</protein>
<dbReference type="InterPro" id="IPR012677">
    <property type="entry name" value="Nucleotide-bd_a/b_plait_sf"/>
</dbReference>
<feature type="compositionally biased region" description="Low complexity" evidence="3">
    <location>
        <begin position="263"/>
        <end position="284"/>
    </location>
</feature>
<dbReference type="SMART" id="SM00360">
    <property type="entry name" value="RRM"/>
    <property type="match status" value="1"/>
</dbReference>
<evidence type="ECO:0000256" key="3">
    <source>
        <dbReference type="SAM" id="MobiDB-lite"/>
    </source>
</evidence>
<accession>A0A420XXB4</accession>
<organism evidence="5 6">
    <name type="scientific">Coniochaeta pulveracea</name>
    <dbReference type="NCBI Taxonomy" id="177199"/>
    <lineage>
        <taxon>Eukaryota</taxon>
        <taxon>Fungi</taxon>
        <taxon>Dikarya</taxon>
        <taxon>Ascomycota</taxon>
        <taxon>Pezizomycotina</taxon>
        <taxon>Sordariomycetes</taxon>
        <taxon>Sordariomycetidae</taxon>
        <taxon>Coniochaetales</taxon>
        <taxon>Coniochaetaceae</taxon>
        <taxon>Coniochaeta</taxon>
    </lineage>
</organism>
<dbReference type="Pfam" id="PF00076">
    <property type="entry name" value="RRM_1"/>
    <property type="match status" value="1"/>
</dbReference>
<dbReference type="CDD" id="cd12418">
    <property type="entry name" value="RRM_Aly_REF_like"/>
    <property type="match status" value="1"/>
</dbReference>
<dbReference type="PANTHER" id="PTHR19965:SF82">
    <property type="entry name" value="THO COMPLEX SUBUNIT 4"/>
    <property type="match status" value="1"/>
</dbReference>
<dbReference type="PANTHER" id="PTHR19965">
    <property type="entry name" value="RNA AND EXPORT FACTOR BINDING PROTEIN"/>
    <property type="match status" value="1"/>
</dbReference>
<evidence type="ECO:0000313" key="5">
    <source>
        <dbReference type="EMBL" id="RKU40179.1"/>
    </source>
</evidence>
<feature type="region of interest" description="Disordered" evidence="3">
    <location>
        <begin position="1"/>
        <end position="58"/>
    </location>
</feature>
<dbReference type="PROSITE" id="PS50102">
    <property type="entry name" value="RRM"/>
    <property type="match status" value="1"/>
</dbReference>